<evidence type="ECO:0000256" key="3">
    <source>
        <dbReference type="ARBA" id="ARBA00022692"/>
    </source>
</evidence>
<dbReference type="Pfam" id="PF00804">
    <property type="entry name" value="Syntaxin"/>
    <property type="match status" value="1"/>
</dbReference>
<gene>
    <name evidence="11" type="ORF">PFL1_06077</name>
</gene>
<reference evidence="11 12" key="1">
    <citation type="journal article" date="2013" name="Plant Cell">
        <title>The transition from a phytopathogenic smut ancestor to an anamorphic biocontrol agent deciphered by comparative whole-genome analysis.</title>
        <authorList>
            <person name="Lefebvre F."/>
            <person name="Joly D.L."/>
            <person name="Labbe C."/>
            <person name="Teichmann B."/>
            <person name="Linning R."/>
            <person name="Belzile F."/>
            <person name="Bakkeren G."/>
            <person name="Belanger R.R."/>
        </authorList>
    </citation>
    <scope>NUCLEOTIDE SEQUENCE [LARGE SCALE GENOMIC DNA]</scope>
    <source>
        <strain evidence="11 12">PF-1</strain>
    </source>
</reference>
<evidence type="ECO:0000256" key="2">
    <source>
        <dbReference type="ARBA" id="ARBA00009063"/>
    </source>
</evidence>
<dbReference type="OrthoDB" id="10255013at2759"/>
<sequence length="391" mass="43147">MARDRLAAMRAQQSGGYGGYGGGNNGYGDHSYPTQQTGAAYDGGYAAVPSQQGYSQPQQGYGQQQQYPDAPPPQQQGGYGQQQGGYGQQQQGYGQQDQGYGGGAAAMGGNAYEMQGVVTEKAGGDMNAFFGDISDIQDTIRMIEENINRISDLHSRSLNNMDEASAQQAEQQLATIQQETSRLTNGVKNKIKTLESQTKRVPAGGDKNVRNTQIGAVKNRFKETIQKYQQVEQNYRQKYRARAERQFKIVKPDATPQEVKAALDDDSNGQIFSQALLNSNRHGEARGALREVQERHEDIKRIERTITELAQLFNEMSILVDEQDDALNVIQEQGAQVETDMQQGLQHTNKAVDSARKARKKRWICFWILIIIIIIAAVAVVASICSQKGKC</sequence>
<feature type="region of interest" description="Disordered" evidence="8">
    <location>
        <begin position="1"/>
        <end position="99"/>
    </location>
</feature>
<dbReference type="GO" id="GO:0031201">
    <property type="term" value="C:SNARE complex"/>
    <property type="evidence" value="ECO:0007669"/>
    <property type="project" value="TreeGrafter"/>
</dbReference>
<dbReference type="EMBL" id="KE361645">
    <property type="protein sequence ID" value="EPQ26429.1"/>
    <property type="molecule type" value="Genomic_DNA"/>
</dbReference>
<feature type="compositionally biased region" description="Low complexity" evidence="8">
    <location>
        <begin position="88"/>
        <end position="98"/>
    </location>
</feature>
<dbReference type="GO" id="GO:0005484">
    <property type="term" value="F:SNAP receptor activity"/>
    <property type="evidence" value="ECO:0007669"/>
    <property type="project" value="TreeGrafter"/>
</dbReference>
<dbReference type="Pfam" id="PF05739">
    <property type="entry name" value="SNARE"/>
    <property type="match status" value="1"/>
</dbReference>
<feature type="transmembrane region" description="Helical" evidence="9">
    <location>
        <begin position="364"/>
        <end position="384"/>
    </location>
</feature>
<keyword evidence="4 9" id="KW-1133">Transmembrane helix</keyword>
<accession>A0A061H2H2</accession>
<dbReference type="PANTHER" id="PTHR19957">
    <property type="entry name" value="SYNTAXIN"/>
    <property type="match status" value="1"/>
</dbReference>
<evidence type="ECO:0000256" key="8">
    <source>
        <dbReference type="SAM" id="MobiDB-lite"/>
    </source>
</evidence>
<evidence type="ECO:0000259" key="10">
    <source>
        <dbReference type="PROSITE" id="PS50192"/>
    </source>
</evidence>
<feature type="compositionally biased region" description="Low complexity" evidence="8">
    <location>
        <begin position="49"/>
        <end position="68"/>
    </location>
</feature>
<dbReference type="InterPro" id="IPR006011">
    <property type="entry name" value="Syntaxin_N"/>
</dbReference>
<protein>
    <recommendedName>
        <fullName evidence="10">t-SNARE coiled-coil homology domain-containing protein</fullName>
    </recommendedName>
</protein>
<dbReference type="CDD" id="cd15849">
    <property type="entry name" value="SNARE_Sso1"/>
    <property type="match status" value="1"/>
</dbReference>
<dbReference type="GO" id="GO:0000149">
    <property type="term" value="F:SNARE binding"/>
    <property type="evidence" value="ECO:0007669"/>
    <property type="project" value="TreeGrafter"/>
</dbReference>
<dbReference type="HOGENOM" id="CLU_042423_0_1_1"/>
<dbReference type="CDD" id="cd00179">
    <property type="entry name" value="SynN"/>
    <property type="match status" value="1"/>
</dbReference>
<dbReference type="PROSITE" id="PS50192">
    <property type="entry name" value="T_SNARE"/>
    <property type="match status" value="1"/>
</dbReference>
<evidence type="ECO:0000256" key="9">
    <source>
        <dbReference type="SAM" id="Phobius"/>
    </source>
</evidence>
<dbReference type="KEGG" id="pfp:PFL1_06077"/>
<comment type="subcellular location">
    <subcellularLocation>
        <location evidence="1">Membrane</location>
        <topology evidence="1">Single-pass type IV membrane protein</topology>
    </subcellularLocation>
</comment>
<comment type="similarity">
    <text evidence="2">Belongs to the syntaxin family.</text>
</comment>
<dbReference type="GO" id="GO:0048278">
    <property type="term" value="P:vesicle docking"/>
    <property type="evidence" value="ECO:0007669"/>
    <property type="project" value="TreeGrafter"/>
</dbReference>
<dbReference type="GO" id="GO:0006887">
    <property type="term" value="P:exocytosis"/>
    <property type="evidence" value="ECO:0007669"/>
    <property type="project" value="TreeGrafter"/>
</dbReference>
<evidence type="ECO:0000256" key="5">
    <source>
        <dbReference type="ARBA" id="ARBA00023054"/>
    </source>
</evidence>
<dbReference type="SMART" id="SM00397">
    <property type="entry name" value="t_SNARE"/>
    <property type="match status" value="1"/>
</dbReference>
<evidence type="ECO:0000256" key="7">
    <source>
        <dbReference type="SAM" id="Coils"/>
    </source>
</evidence>
<evidence type="ECO:0000256" key="1">
    <source>
        <dbReference type="ARBA" id="ARBA00004211"/>
    </source>
</evidence>
<keyword evidence="6 9" id="KW-0472">Membrane</keyword>
<dbReference type="FunFam" id="1.20.58.70:FF:000008">
    <property type="entry name" value="Syntaxin family protein"/>
    <property type="match status" value="1"/>
</dbReference>
<proteinExistence type="inferred from homology"/>
<feature type="compositionally biased region" description="Gly residues" evidence="8">
    <location>
        <begin position="77"/>
        <end position="87"/>
    </location>
</feature>
<dbReference type="GO" id="GO:0006906">
    <property type="term" value="P:vesicle fusion"/>
    <property type="evidence" value="ECO:0007669"/>
    <property type="project" value="TreeGrafter"/>
</dbReference>
<dbReference type="RefSeq" id="XP_007881806.1">
    <property type="nucleotide sequence ID" value="XM_007883615.1"/>
</dbReference>
<evidence type="ECO:0000313" key="12">
    <source>
        <dbReference type="Proteomes" id="UP000053664"/>
    </source>
</evidence>
<dbReference type="GO" id="GO:0006886">
    <property type="term" value="P:intracellular protein transport"/>
    <property type="evidence" value="ECO:0007669"/>
    <property type="project" value="TreeGrafter"/>
</dbReference>
<keyword evidence="5 7" id="KW-0175">Coiled coil</keyword>
<dbReference type="Proteomes" id="UP000053664">
    <property type="component" value="Unassembled WGS sequence"/>
</dbReference>
<keyword evidence="3 9" id="KW-0812">Transmembrane</keyword>
<dbReference type="InterPro" id="IPR045242">
    <property type="entry name" value="Syntaxin"/>
</dbReference>
<dbReference type="InterPro" id="IPR000727">
    <property type="entry name" value="T_SNARE_dom"/>
</dbReference>
<evidence type="ECO:0000256" key="6">
    <source>
        <dbReference type="ARBA" id="ARBA00023136"/>
    </source>
</evidence>
<dbReference type="Gene3D" id="1.20.58.70">
    <property type="match status" value="1"/>
</dbReference>
<feature type="domain" description="T-SNARE coiled-coil homology" evidence="10">
    <location>
        <begin position="289"/>
        <end position="351"/>
    </location>
</feature>
<feature type="compositionally biased region" description="Gly residues" evidence="8">
    <location>
        <begin position="15"/>
        <end position="26"/>
    </location>
</feature>
<dbReference type="PANTHER" id="PTHR19957:SF307">
    <property type="entry name" value="PROTEIN SSO1-RELATED"/>
    <property type="match status" value="1"/>
</dbReference>
<dbReference type="eggNOG" id="KOG0810">
    <property type="taxonomic scope" value="Eukaryota"/>
</dbReference>
<dbReference type="GeneID" id="19320157"/>
<dbReference type="SMART" id="SM00503">
    <property type="entry name" value="SynN"/>
    <property type="match status" value="1"/>
</dbReference>
<dbReference type="AlphaFoldDB" id="A0A061H2H2"/>
<feature type="coiled-coil region" evidence="7">
    <location>
        <begin position="159"/>
        <end position="186"/>
    </location>
</feature>
<dbReference type="GO" id="GO:0012505">
    <property type="term" value="C:endomembrane system"/>
    <property type="evidence" value="ECO:0007669"/>
    <property type="project" value="TreeGrafter"/>
</dbReference>
<dbReference type="GO" id="GO:0005886">
    <property type="term" value="C:plasma membrane"/>
    <property type="evidence" value="ECO:0007669"/>
    <property type="project" value="TreeGrafter"/>
</dbReference>
<dbReference type="SUPFAM" id="SSF47661">
    <property type="entry name" value="t-snare proteins"/>
    <property type="match status" value="1"/>
</dbReference>
<organism evidence="11 12">
    <name type="scientific">Pseudozyma flocculosa PF-1</name>
    <dbReference type="NCBI Taxonomy" id="1277687"/>
    <lineage>
        <taxon>Eukaryota</taxon>
        <taxon>Fungi</taxon>
        <taxon>Dikarya</taxon>
        <taxon>Basidiomycota</taxon>
        <taxon>Ustilaginomycotina</taxon>
        <taxon>Ustilaginomycetes</taxon>
        <taxon>Ustilaginales</taxon>
        <taxon>Ustilaginaceae</taxon>
        <taxon>Pseudozyma</taxon>
    </lineage>
</organism>
<name>A0A061H2H2_9BASI</name>
<dbReference type="InterPro" id="IPR010989">
    <property type="entry name" value="SNARE"/>
</dbReference>
<evidence type="ECO:0000313" key="11">
    <source>
        <dbReference type="EMBL" id="EPQ26429.1"/>
    </source>
</evidence>
<evidence type="ECO:0000256" key="4">
    <source>
        <dbReference type="ARBA" id="ARBA00022989"/>
    </source>
</evidence>